<dbReference type="InterPro" id="IPR013815">
    <property type="entry name" value="ATP_grasp_subdomain_1"/>
</dbReference>
<dbReference type="NCBIfam" id="TIGR00630">
    <property type="entry name" value="uvra"/>
    <property type="match status" value="1"/>
</dbReference>
<dbReference type="Gene3D" id="3.40.50.300">
    <property type="entry name" value="P-loop containing nucleotide triphosphate hydrolases"/>
    <property type="match status" value="2"/>
</dbReference>
<dbReference type="AlphaFoldDB" id="A0A5K7S6K5"/>
<evidence type="ECO:0000256" key="1">
    <source>
        <dbReference type="ARBA" id="ARBA00004496"/>
    </source>
</evidence>
<dbReference type="NCBIfam" id="NF001503">
    <property type="entry name" value="PRK00349.1"/>
    <property type="match status" value="1"/>
</dbReference>
<dbReference type="InterPro" id="IPR003593">
    <property type="entry name" value="AAA+_ATPase"/>
</dbReference>
<evidence type="ECO:0000256" key="4">
    <source>
        <dbReference type="ARBA" id="ARBA00022737"/>
    </source>
</evidence>
<sequence length="954" mass="106125">MQKADNIHTPENQTEEEGLIVVHGARVHNLQNVNVEIPRNKLTVITGLSGSGKSSLAFDTIYAEGQRRYIETFSAYARSFLGNMERPDVDLITGLSPVIAIEQKTTNKNPRSTVGTVTEIYDFLRLLYARAGEAFSYNTGEKMVKYTDDQILNLIKSSFSGKRILILAPVVKGRKGHYRELFEQILKKGFLNARIDGVVTELKAAMRLDRYKNHFIEIVIDRLLVDEASDKRLHDSLQIAMRNGHGICMILDHDSQVAKYYSRQLMCPTTGISYNEPAPHNFSFNSPQGACPKCNGLGMISEIDLEKIVPDNTKSIQNGGIAPLGSHKNTLVFWQIEALGDMFGFTLKTPIKDIPEDGLNAILFGTNERIQLKNSPLGVSMNYMMTYEGVIKYIDAQKDDNPSQKAQKWANQFVRETTCPECNGQRLKKESLYFRIDNKNISELAGLDISELSQWLENLEDRLSDRQRKIAVEVVKEIRDRIRFLLDVGLKYLSLDRTSRTLSGGETQRIRLATQIGSQLVNVLYILDEPSIGLHHRDNLRLINSLEQLRDTGNSVIVVEHDKDMMMNADYVIDMGPFAGVHGGHVVAAGTPEEVLKAGTLTSKYLSGEAQIAIPGKRRKGNGKILSLKGCTGNNLKNVSVDFPLGKMICITGVSGSGKSSLINSTLQPILSQHFYGSLKDPLPYSEIIGLSNIDKVVQVDQSPLGRTPRSNPVTYTGVFSDIRNLFAQLPEAKIRAYQPGRFSFNVKGGRCEDCQGGGLKQIEMNFLPDVYVHCDTCNGRRYNRETLEVRYKGKSIGDVLDMTINQGVEFFEHIPSIAHKLKTIQDVGLGYITLGQSSTTLSGGESQRVKLATELAKKDTGQTMYILDEPTTGLHFEDIRVLLEVLNKLVDRGNTVVVIEHNMDVIKVSDHVIDIGPEGGKEGGRVVCFGTPEEIILNAESFTAKYLKLEMGL</sequence>
<keyword evidence="8" id="KW-0863">Zinc-finger</keyword>
<keyword evidence="2" id="KW-0963">Cytoplasm</keyword>
<dbReference type="GO" id="GO:0016887">
    <property type="term" value="F:ATP hydrolysis activity"/>
    <property type="evidence" value="ECO:0007669"/>
    <property type="project" value="InterPro"/>
</dbReference>
<dbReference type="Gene3D" id="1.10.8.280">
    <property type="entry name" value="ABC transporter ATPase domain-like"/>
    <property type="match status" value="1"/>
</dbReference>
<dbReference type="PANTHER" id="PTHR43152">
    <property type="entry name" value="UVRABC SYSTEM PROTEIN A"/>
    <property type="match status" value="1"/>
</dbReference>
<keyword evidence="13" id="KW-0234">DNA repair</keyword>
<dbReference type="CDD" id="cd03271">
    <property type="entry name" value="ABC_UvrA_II"/>
    <property type="match status" value="1"/>
</dbReference>
<evidence type="ECO:0000256" key="2">
    <source>
        <dbReference type="ARBA" id="ARBA00022490"/>
    </source>
</evidence>
<comment type="similarity">
    <text evidence="14">Belongs to the ABC transporter superfamily. UvrA family.</text>
</comment>
<dbReference type="Pfam" id="PF17760">
    <property type="entry name" value="UvrA_inter"/>
    <property type="match status" value="1"/>
</dbReference>
<dbReference type="PROSITE" id="PS50893">
    <property type="entry name" value="ABC_TRANSPORTER_2"/>
    <property type="match status" value="1"/>
</dbReference>
<protein>
    <recommendedName>
        <fullName evidence="15">UvrABC system protein A</fullName>
    </recommendedName>
    <alternativeName>
        <fullName evidence="16">Excinuclease ABC subunit A</fullName>
    </alternativeName>
</protein>
<dbReference type="Pfam" id="PF17755">
    <property type="entry name" value="UvrA_DNA-bind"/>
    <property type="match status" value="1"/>
</dbReference>
<proteinExistence type="inferred from homology"/>
<evidence type="ECO:0000256" key="15">
    <source>
        <dbReference type="ARBA" id="ARBA00039316"/>
    </source>
</evidence>
<dbReference type="GO" id="GO:0009380">
    <property type="term" value="C:excinuclease repair complex"/>
    <property type="evidence" value="ECO:0007669"/>
    <property type="project" value="InterPro"/>
</dbReference>
<dbReference type="InterPro" id="IPR003439">
    <property type="entry name" value="ABC_transporter-like_ATP-bd"/>
</dbReference>
<evidence type="ECO:0000256" key="8">
    <source>
        <dbReference type="ARBA" id="ARBA00022771"/>
    </source>
</evidence>
<keyword evidence="4" id="KW-0677">Repeat</keyword>
<keyword evidence="12" id="KW-0238">DNA-binding</keyword>
<keyword evidence="9" id="KW-0862">Zinc</keyword>
<name>A0A5K7S6K5_9BACT</name>
<dbReference type="InterPro" id="IPR004602">
    <property type="entry name" value="UvrA"/>
</dbReference>
<keyword evidence="7" id="KW-0228">DNA excision</keyword>
<evidence type="ECO:0000256" key="3">
    <source>
        <dbReference type="ARBA" id="ARBA00022723"/>
    </source>
</evidence>
<keyword evidence="3" id="KW-0479">Metal-binding</keyword>
<dbReference type="InterPro" id="IPR041552">
    <property type="entry name" value="UvrA_DNA-bd"/>
</dbReference>
<dbReference type="GO" id="GO:0004518">
    <property type="term" value="F:nuclease activity"/>
    <property type="evidence" value="ECO:0007669"/>
    <property type="project" value="UniProtKB-KW"/>
</dbReference>
<evidence type="ECO:0000313" key="18">
    <source>
        <dbReference type="EMBL" id="BBE17183.1"/>
    </source>
</evidence>
<gene>
    <name evidence="18" type="ORF">AQPE_1332</name>
</gene>
<dbReference type="PROSITE" id="PS00211">
    <property type="entry name" value="ABC_TRANSPORTER_1"/>
    <property type="match status" value="1"/>
</dbReference>
<accession>A0A5K7S6K5</accession>
<dbReference type="KEGG" id="anf:AQPE_1332"/>
<keyword evidence="10" id="KW-0067">ATP-binding</keyword>
<feature type="domain" description="ABC transporter" evidence="17">
    <location>
        <begin position="617"/>
        <end position="949"/>
    </location>
</feature>
<keyword evidence="19" id="KW-1185">Reference proteome</keyword>
<dbReference type="GO" id="GO:0005737">
    <property type="term" value="C:cytoplasm"/>
    <property type="evidence" value="ECO:0007669"/>
    <property type="project" value="UniProtKB-SubCell"/>
</dbReference>
<organism evidence="18 19">
    <name type="scientific">Aquipluma nitroreducens</name>
    <dbReference type="NCBI Taxonomy" id="2010828"/>
    <lineage>
        <taxon>Bacteria</taxon>
        <taxon>Pseudomonadati</taxon>
        <taxon>Bacteroidota</taxon>
        <taxon>Bacteroidia</taxon>
        <taxon>Marinilabiliales</taxon>
        <taxon>Prolixibacteraceae</taxon>
        <taxon>Aquipluma</taxon>
    </lineage>
</organism>
<dbReference type="RefSeq" id="WP_318350202.1">
    <property type="nucleotide sequence ID" value="NZ_AP018694.1"/>
</dbReference>
<dbReference type="Proteomes" id="UP001193389">
    <property type="component" value="Chromosome"/>
</dbReference>
<dbReference type="GO" id="GO:0008270">
    <property type="term" value="F:zinc ion binding"/>
    <property type="evidence" value="ECO:0007669"/>
    <property type="project" value="UniProtKB-KW"/>
</dbReference>
<dbReference type="InterPro" id="IPR017871">
    <property type="entry name" value="ABC_transporter-like_CS"/>
</dbReference>
<evidence type="ECO:0000256" key="9">
    <source>
        <dbReference type="ARBA" id="ARBA00022833"/>
    </source>
</evidence>
<evidence type="ECO:0000259" key="17">
    <source>
        <dbReference type="PROSITE" id="PS50893"/>
    </source>
</evidence>
<dbReference type="SMART" id="SM00382">
    <property type="entry name" value="AAA"/>
    <property type="match status" value="2"/>
</dbReference>
<keyword evidence="5" id="KW-0547">Nucleotide-binding</keyword>
<keyword evidence="11" id="KW-0267">Excision nuclease</keyword>
<dbReference type="GO" id="GO:0006289">
    <property type="term" value="P:nucleotide-excision repair"/>
    <property type="evidence" value="ECO:0007669"/>
    <property type="project" value="InterPro"/>
</dbReference>
<dbReference type="Gene3D" id="1.20.1580.10">
    <property type="entry name" value="ABC transporter ATPase like domain"/>
    <property type="match status" value="2"/>
</dbReference>
<evidence type="ECO:0000313" key="19">
    <source>
        <dbReference type="Proteomes" id="UP001193389"/>
    </source>
</evidence>
<dbReference type="GO" id="GO:0005524">
    <property type="term" value="F:ATP binding"/>
    <property type="evidence" value="ECO:0007669"/>
    <property type="project" value="UniProtKB-KW"/>
</dbReference>
<evidence type="ECO:0000256" key="7">
    <source>
        <dbReference type="ARBA" id="ARBA00022769"/>
    </source>
</evidence>
<evidence type="ECO:0000256" key="5">
    <source>
        <dbReference type="ARBA" id="ARBA00022741"/>
    </source>
</evidence>
<evidence type="ECO:0000256" key="14">
    <source>
        <dbReference type="ARBA" id="ARBA00038000"/>
    </source>
</evidence>
<reference evidence="18" key="1">
    <citation type="journal article" date="2020" name="Int. J. Syst. Evol. Microbiol.">
        <title>Aquipluma nitroreducens gen. nov. sp. nov., a novel facultatively anaerobic bacterium isolated from a freshwater lake.</title>
        <authorList>
            <person name="Watanabe M."/>
            <person name="Kojima H."/>
            <person name="Fukui M."/>
        </authorList>
    </citation>
    <scope>NUCLEOTIDE SEQUENCE</scope>
    <source>
        <strain evidence="18">MeG22</strain>
    </source>
</reference>
<dbReference type="InterPro" id="IPR041102">
    <property type="entry name" value="UvrA_inter"/>
</dbReference>
<dbReference type="PANTHER" id="PTHR43152:SF3">
    <property type="entry name" value="UVRABC SYSTEM PROTEIN A"/>
    <property type="match status" value="1"/>
</dbReference>
<dbReference type="EMBL" id="AP018694">
    <property type="protein sequence ID" value="BBE17183.1"/>
    <property type="molecule type" value="Genomic_DNA"/>
</dbReference>
<comment type="subcellular location">
    <subcellularLocation>
        <location evidence="1">Cytoplasm</location>
    </subcellularLocation>
</comment>
<evidence type="ECO:0000256" key="13">
    <source>
        <dbReference type="ARBA" id="ARBA00023204"/>
    </source>
</evidence>
<keyword evidence="6" id="KW-0227">DNA damage</keyword>
<evidence type="ECO:0000256" key="16">
    <source>
        <dbReference type="ARBA" id="ARBA00042156"/>
    </source>
</evidence>
<dbReference type="Gene3D" id="3.30.1490.20">
    <property type="entry name" value="ATP-grasp fold, A domain"/>
    <property type="match status" value="1"/>
</dbReference>
<dbReference type="FunFam" id="1.20.1580.10:FF:000002">
    <property type="entry name" value="UvrABC system protein A"/>
    <property type="match status" value="1"/>
</dbReference>
<dbReference type="SUPFAM" id="SSF52540">
    <property type="entry name" value="P-loop containing nucleoside triphosphate hydrolases"/>
    <property type="match status" value="2"/>
</dbReference>
<dbReference type="GO" id="GO:0003677">
    <property type="term" value="F:DNA binding"/>
    <property type="evidence" value="ECO:0007669"/>
    <property type="project" value="UniProtKB-KW"/>
</dbReference>
<evidence type="ECO:0000256" key="10">
    <source>
        <dbReference type="ARBA" id="ARBA00022840"/>
    </source>
</evidence>
<dbReference type="InterPro" id="IPR027417">
    <property type="entry name" value="P-loop_NTPase"/>
</dbReference>
<evidence type="ECO:0000256" key="6">
    <source>
        <dbReference type="ARBA" id="ARBA00022763"/>
    </source>
</evidence>
<evidence type="ECO:0000256" key="12">
    <source>
        <dbReference type="ARBA" id="ARBA00023125"/>
    </source>
</evidence>
<evidence type="ECO:0000256" key="11">
    <source>
        <dbReference type="ARBA" id="ARBA00022881"/>
    </source>
</evidence>